<name>A0A1D6P1N6_MAIZE</name>
<accession>A0A1D6P1N6</accession>
<proteinExistence type="predicted"/>
<reference evidence="2" key="1">
    <citation type="submission" date="2015-12" db="EMBL/GenBank/DDBJ databases">
        <title>Update maize B73 reference genome by single molecule sequencing technologies.</title>
        <authorList>
            <consortium name="Maize Genome Sequencing Project"/>
            <person name="Ware D."/>
        </authorList>
    </citation>
    <scope>NUCLEOTIDE SEQUENCE</scope>
    <source>
        <tissue evidence="2">Seedling</tissue>
    </source>
</reference>
<dbReference type="InParanoid" id="A0A1D6P1N6"/>
<dbReference type="EMBL" id="CM000785">
    <property type="protein sequence ID" value="AQL03954.1"/>
    <property type="molecule type" value="Genomic_DNA"/>
</dbReference>
<organism evidence="2">
    <name type="scientific">Zea mays</name>
    <name type="common">Maize</name>
    <dbReference type="NCBI Taxonomy" id="4577"/>
    <lineage>
        <taxon>Eukaryota</taxon>
        <taxon>Viridiplantae</taxon>
        <taxon>Streptophyta</taxon>
        <taxon>Embryophyta</taxon>
        <taxon>Tracheophyta</taxon>
        <taxon>Spermatophyta</taxon>
        <taxon>Magnoliopsida</taxon>
        <taxon>Liliopsida</taxon>
        <taxon>Poales</taxon>
        <taxon>Poaceae</taxon>
        <taxon>PACMAD clade</taxon>
        <taxon>Panicoideae</taxon>
        <taxon>Andropogonodae</taxon>
        <taxon>Andropogoneae</taxon>
        <taxon>Tripsacinae</taxon>
        <taxon>Zea</taxon>
    </lineage>
</organism>
<gene>
    <name evidence="2" type="ORF">ZEAMMB73_Zm00001d046241</name>
</gene>
<protein>
    <submittedName>
        <fullName evidence="2">Uncharacterized protein</fullName>
    </submittedName>
</protein>
<dbReference type="AlphaFoldDB" id="A0A1D6P1N6"/>
<evidence type="ECO:0000313" key="2">
    <source>
        <dbReference type="EMBL" id="AQL03954.1"/>
    </source>
</evidence>
<sequence length="101" mass="10864">MLSKETNRIRAKRLHEGGGTGAVTTEERSPGPLACLERGRQQEMDEIMNKVGVYWMGPPANKEISAGDDLEVFTLDQCRGWSGMAGEKVEGQDAEATGGPA</sequence>
<evidence type="ECO:0000256" key="1">
    <source>
        <dbReference type="SAM" id="MobiDB-lite"/>
    </source>
</evidence>
<feature type="region of interest" description="Disordered" evidence="1">
    <location>
        <begin position="1"/>
        <end position="33"/>
    </location>
</feature>